<proteinExistence type="predicted"/>
<comment type="caution">
    <text evidence="1">The sequence shown here is derived from an EMBL/GenBank/DDBJ whole genome shotgun (WGS) entry which is preliminary data.</text>
</comment>
<gene>
    <name evidence="1" type="ORF">ACFPME_11695</name>
</gene>
<dbReference type="RefSeq" id="WP_377305460.1">
    <property type="nucleotide sequence ID" value="NZ_JBHSMK010000006.1"/>
</dbReference>
<evidence type="ECO:0000313" key="2">
    <source>
        <dbReference type="Proteomes" id="UP001596013"/>
    </source>
</evidence>
<evidence type="ECO:0000313" key="1">
    <source>
        <dbReference type="EMBL" id="MFC5437224.1"/>
    </source>
</evidence>
<dbReference type="EMBL" id="JBHSMK010000006">
    <property type="protein sequence ID" value="MFC5437224.1"/>
    <property type="molecule type" value="Genomic_DNA"/>
</dbReference>
<accession>A0ABW0JMI1</accession>
<dbReference type="Proteomes" id="UP001596013">
    <property type="component" value="Unassembled WGS sequence"/>
</dbReference>
<organism evidence="1 2">
    <name type="scientific">Rhodanobacter umsongensis</name>
    <dbReference type="NCBI Taxonomy" id="633153"/>
    <lineage>
        <taxon>Bacteria</taxon>
        <taxon>Pseudomonadati</taxon>
        <taxon>Pseudomonadota</taxon>
        <taxon>Gammaproteobacteria</taxon>
        <taxon>Lysobacterales</taxon>
        <taxon>Rhodanobacteraceae</taxon>
        <taxon>Rhodanobacter</taxon>
    </lineage>
</organism>
<reference evidence="2" key="1">
    <citation type="journal article" date="2019" name="Int. J. Syst. Evol. Microbiol.">
        <title>The Global Catalogue of Microorganisms (GCM) 10K type strain sequencing project: providing services to taxonomists for standard genome sequencing and annotation.</title>
        <authorList>
            <consortium name="The Broad Institute Genomics Platform"/>
            <consortium name="The Broad Institute Genome Sequencing Center for Infectious Disease"/>
            <person name="Wu L."/>
            <person name="Ma J."/>
        </authorList>
    </citation>
    <scope>NUCLEOTIDE SEQUENCE [LARGE SCALE GENOMIC DNA]</scope>
    <source>
        <strain evidence="2">JCM 17130</strain>
    </source>
</reference>
<protein>
    <submittedName>
        <fullName evidence="1">Uncharacterized protein</fullName>
    </submittedName>
</protein>
<sequence length="105" mass="11591">MSIAEFQAKSASPSELVLPLTEALEALQLMAQSGVSVLGWEGWLRYPDGKLGHSQQHQGTAPAPQLSQIELYAWFRSTMKGSQVEHHRNPEVTGSELLFCITRQA</sequence>
<name>A0ABW0JMI1_9GAMM</name>
<keyword evidence="2" id="KW-1185">Reference proteome</keyword>